<dbReference type="SUPFAM" id="SSF117281">
    <property type="entry name" value="Kelch motif"/>
    <property type="match status" value="1"/>
</dbReference>
<feature type="domain" description="BACK" evidence="3">
    <location>
        <begin position="6"/>
        <end position="107"/>
    </location>
</feature>
<dbReference type="Ensembl" id="ENSNMLT00000026930.1">
    <property type="protein sequence ID" value="ENSNMLP00000024067.1"/>
    <property type="gene ID" value="ENSNMLG00000015465.1"/>
</dbReference>
<keyword evidence="5" id="KW-1185">Reference proteome</keyword>
<name>A0A8C6TQE1_9GOBI</name>
<proteinExistence type="predicted"/>
<dbReference type="SMART" id="SM00875">
    <property type="entry name" value="BACK"/>
    <property type="match status" value="1"/>
</dbReference>
<evidence type="ECO:0000313" key="4">
    <source>
        <dbReference type="Ensembl" id="ENSNMLP00000024067.1"/>
    </source>
</evidence>
<evidence type="ECO:0000313" key="5">
    <source>
        <dbReference type="Proteomes" id="UP000694523"/>
    </source>
</evidence>
<dbReference type="InterPro" id="IPR011705">
    <property type="entry name" value="BACK"/>
</dbReference>
<dbReference type="AlphaFoldDB" id="A0A8C6TQE1"/>
<dbReference type="PANTHER" id="PTHR45632">
    <property type="entry name" value="LD33804P"/>
    <property type="match status" value="1"/>
</dbReference>
<keyword evidence="1" id="KW-0880">Kelch repeat</keyword>
<reference evidence="4" key="2">
    <citation type="submission" date="2025-09" db="UniProtKB">
        <authorList>
            <consortium name="Ensembl"/>
        </authorList>
    </citation>
    <scope>IDENTIFICATION</scope>
</reference>
<keyword evidence="2" id="KW-0677">Repeat</keyword>
<dbReference type="PANTHER" id="PTHR45632:SF14">
    <property type="entry name" value="KELCH-LIKE PROTEIN 33"/>
    <property type="match status" value="1"/>
</dbReference>
<dbReference type="InterPro" id="IPR015915">
    <property type="entry name" value="Kelch-typ_b-propeller"/>
</dbReference>
<dbReference type="InterPro" id="IPR006652">
    <property type="entry name" value="Kelch_1"/>
</dbReference>
<dbReference type="Pfam" id="PF07707">
    <property type="entry name" value="BACK"/>
    <property type="match status" value="1"/>
</dbReference>
<dbReference type="InterPro" id="IPR056737">
    <property type="entry name" value="Beta-prop_ATRN-MKLN-like"/>
</dbReference>
<dbReference type="FunFam" id="1.25.40.420:FF:000001">
    <property type="entry name" value="Kelch-like family member 12"/>
    <property type="match status" value="1"/>
</dbReference>
<accession>A0A8C6TQE1</accession>
<evidence type="ECO:0000259" key="3">
    <source>
        <dbReference type="SMART" id="SM00875"/>
    </source>
</evidence>
<dbReference type="Gene3D" id="1.25.40.420">
    <property type="match status" value="1"/>
</dbReference>
<dbReference type="Pfam" id="PF24981">
    <property type="entry name" value="Beta-prop_ATRN-LZTR1"/>
    <property type="match status" value="1"/>
</dbReference>
<evidence type="ECO:0000256" key="2">
    <source>
        <dbReference type="ARBA" id="ARBA00022737"/>
    </source>
</evidence>
<protein>
    <submittedName>
        <fullName evidence="4">Si:ch211-63p21.8</fullName>
    </submittedName>
</protein>
<dbReference type="SMART" id="SM00612">
    <property type="entry name" value="Kelch"/>
    <property type="match status" value="5"/>
</dbReference>
<dbReference type="Gene3D" id="2.120.10.80">
    <property type="entry name" value="Kelch-type beta propeller"/>
    <property type="match status" value="1"/>
</dbReference>
<evidence type="ECO:0000256" key="1">
    <source>
        <dbReference type="ARBA" id="ARBA00022441"/>
    </source>
</evidence>
<reference evidence="4" key="1">
    <citation type="submission" date="2025-08" db="UniProtKB">
        <authorList>
            <consortium name="Ensembl"/>
        </authorList>
    </citation>
    <scope>IDENTIFICATION</scope>
</reference>
<sequence>MDANSCLDVISFAEAYGMSELLDDANDFVLRNFWEVSNTAKFLDLPAEKLVDFLKCDGLCAPSELAVFRAVISWIETSPEERLSQASLLMSGVRFPLMTFREFREVRAINLRMESFENKEDELYVSALQEFSFGMQDVQAKCRVRRPKDAIVLVGGDRLNPDEGGRILSREVWFANSFRCGTGLVKAIEWRKLGEIPDQPKFRHGVAAMGGRLYAVGGCYFYTKNDIMKSAYSYDPEQNSWKKLADMNEFRSNFSLVANDGRLFAIGGDKEINTNVDTVEVYDPETDSWSFARPLEQALSGQASTVSNGSIFISGGYNYRYECLVSLFLYHPSGGTTYLSDMSHDRAQHSMETLRGSLYVAGGVCNWRTFYTDQFVCEVYCPRTDSWSVFENLPVPHVGAPSAVLEDKLYMLGGYCQEDYSESGLVHRFDPSLNRWENMGRLPGAVTDMRACVMRLKTHKPHSHIFFQKS</sequence>
<organism evidence="4 5">
    <name type="scientific">Neogobius melanostomus</name>
    <name type="common">round goby</name>
    <dbReference type="NCBI Taxonomy" id="47308"/>
    <lineage>
        <taxon>Eukaryota</taxon>
        <taxon>Metazoa</taxon>
        <taxon>Chordata</taxon>
        <taxon>Craniata</taxon>
        <taxon>Vertebrata</taxon>
        <taxon>Euteleostomi</taxon>
        <taxon>Actinopterygii</taxon>
        <taxon>Neopterygii</taxon>
        <taxon>Teleostei</taxon>
        <taxon>Neoteleostei</taxon>
        <taxon>Acanthomorphata</taxon>
        <taxon>Gobiaria</taxon>
        <taxon>Gobiiformes</taxon>
        <taxon>Gobioidei</taxon>
        <taxon>Gobiidae</taxon>
        <taxon>Benthophilinae</taxon>
        <taxon>Neogobiini</taxon>
        <taxon>Neogobius</taxon>
    </lineage>
</organism>
<dbReference type="Proteomes" id="UP000694523">
    <property type="component" value="Unplaced"/>
</dbReference>